<accession>A0A3M7TXE3</accession>
<organism evidence="4 5">
    <name type="scientific">Alteribacter keqinensis</name>
    <dbReference type="NCBI Taxonomy" id="2483800"/>
    <lineage>
        <taxon>Bacteria</taxon>
        <taxon>Bacillati</taxon>
        <taxon>Bacillota</taxon>
        <taxon>Bacilli</taxon>
        <taxon>Bacillales</taxon>
        <taxon>Bacillaceae</taxon>
        <taxon>Alteribacter</taxon>
    </lineage>
</organism>
<dbReference type="SUPFAM" id="SSF103039">
    <property type="entry name" value="CheC-like"/>
    <property type="match status" value="1"/>
</dbReference>
<protein>
    <submittedName>
        <fullName evidence="4">Chemotaxis protein CheC</fullName>
    </submittedName>
</protein>
<evidence type="ECO:0000259" key="3">
    <source>
        <dbReference type="Pfam" id="PF04509"/>
    </source>
</evidence>
<evidence type="ECO:0000256" key="1">
    <source>
        <dbReference type="ARBA" id="ARBA00022500"/>
    </source>
</evidence>
<dbReference type="InterPro" id="IPR050992">
    <property type="entry name" value="CheZ_family_phosphatases"/>
</dbReference>
<dbReference type="GO" id="GO:0016787">
    <property type="term" value="F:hydrolase activity"/>
    <property type="evidence" value="ECO:0007669"/>
    <property type="project" value="UniProtKB-KW"/>
</dbReference>
<feature type="domain" description="CheC-like protein" evidence="3">
    <location>
        <begin position="10"/>
        <end position="44"/>
    </location>
</feature>
<gene>
    <name evidence="4" type="ORF">EBO34_06445</name>
</gene>
<name>A0A3M7TXE3_9BACI</name>
<keyword evidence="5" id="KW-1185">Reference proteome</keyword>
<proteinExistence type="predicted"/>
<dbReference type="Pfam" id="PF04509">
    <property type="entry name" value="CheC"/>
    <property type="match status" value="2"/>
</dbReference>
<dbReference type="CDD" id="cd17909">
    <property type="entry name" value="CheC_ClassI"/>
    <property type="match status" value="1"/>
</dbReference>
<evidence type="ECO:0000256" key="2">
    <source>
        <dbReference type="ARBA" id="ARBA00022801"/>
    </source>
</evidence>
<evidence type="ECO:0000313" key="5">
    <source>
        <dbReference type="Proteomes" id="UP000278746"/>
    </source>
</evidence>
<dbReference type="InterPro" id="IPR007597">
    <property type="entry name" value="CheC"/>
</dbReference>
<evidence type="ECO:0000313" key="4">
    <source>
        <dbReference type="EMBL" id="RNA69572.1"/>
    </source>
</evidence>
<dbReference type="Gene3D" id="3.40.1550.10">
    <property type="entry name" value="CheC-like"/>
    <property type="match status" value="1"/>
</dbReference>
<dbReference type="InterPro" id="IPR028976">
    <property type="entry name" value="CheC-like_sf"/>
</dbReference>
<dbReference type="EMBL" id="RHIB01000001">
    <property type="protein sequence ID" value="RNA69572.1"/>
    <property type="molecule type" value="Genomic_DNA"/>
</dbReference>
<dbReference type="RefSeq" id="WP_122897089.1">
    <property type="nucleotide sequence ID" value="NZ_RHIB01000001.1"/>
</dbReference>
<dbReference type="Proteomes" id="UP000278746">
    <property type="component" value="Unassembled WGS sequence"/>
</dbReference>
<sequence length="212" mass="22852">MKESGFSEKHLDVLKEIANIGAGHAATALSQLLNKPMDMNVPSVEFVPFEEMNDRLGEEEAVVAAAFLHVNGDAPGSLFFILPAEDATTLVQELTLNEEDTLHTPPYSDMAVSAFNEVGNILAGSYLSALTAFTDLKLYPSPPQTAVDLAMAIVSHGLIAHSEHSDYALVIDTKISEKSHVPIKGINGHFFFLPNPESFKPLLHSLGVQLDG</sequence>
<reference evidence="4 5" key="1">
    <citation type="submission" date="2018-10" db="EMBL/GenBank/DDBJ databases">
        <title>Bacillus Keqinensis sp. nov., a moderately halophilic bacterium isolated from a saline-alkaline lake.</title>
        <authorList>
            <person name="Wang H."/>
        </authorList>
    </citation>
    <scope>NUCLEOTIDE SEQUENCE [LARGE SCALE GENOMIC DNA]</scope>
    <source>
        <strain evidence="4 5">KQ-3</strain>
    </source>
</reference>
<dbReference type="AlphaFoldDB" id="A0A3M7TXE3"/>
<dbReference type="GO" id="GO:0006935">
    <property type="term" value="P:chemotaxis"/>
    <property type="evidence" value="ECO:0007669"/>
    <property type="project" value="UniProtKB-KW"/>
</dbReference>
<dbReference type="PANTHER" id="PTHR43693">
    <property type="entry name" value="PROTEIN PHOSPHATASE CHEZ"/>
    <property type="match status" value="1"/>
</dbReference>
<dbReference type="PANTHER" id="PTHR43693:SF1">
    <property type="entry name" value="PROTEIN PHOSPHATASE CHEZ"/>
    <property type="match status" value="1"/>
</dbReference>
<feature type="domain" description="CheC-like protein" evidence="3">
    <location>
        <begin position="110"/>
        <end position="144"/>
    </location>
</feature>
<keyword evidence="2" id="KW-0378">Hydrolase</keyword>
<keyword evidence="1" id="KW-0145">Chemotaxis</keyword>
<dbReference type="OrthoDB" id="9812187at2"/>
<comment type="caution">
    <text evidence="4">The sequence shown here is derived from an EMBL/GenBank/DDBJ whole genome shotgun (WGS) entry which is preliminary data.</text>
</comment>